<protein>
    <submittedName>
        <fullName evidence="1">Uncharacterized protein</fullName>
    </submittedName>
</protein>
<dbReference type="AlphaFoldDB" id="B0N7C7"/>
<sequence length="63" mass="7514">MLSKSECREFINERKQYLNLTSFCKETGIARPHLTMFLKADYYDHYLNVEKANDLVNLIKDKI</sequence>
<accession>B0N7C7</accession>
<organism evidence="1 2">
    <name type="scientific">Thomasclavelia ramosa DSM 1402</name>
    <dbReference type="NCBI Taxonomy" id="445974"/>
    <lineage>
        <taxon>Bacteria</taxon>
        <taxon>Bacillati</taxon>
        <taxon>Bacillota</taxon>
        <taxon>Erysipelotrichia</taxon>
        <taxon>Erysipelotrichales</taxon>
        <taxon>Coprobacillaceae</taxon>
        <taxon>Thomasclavelia</taxon>
    </lineage>
</organism>
<reference evidence="1" key="1">
    <citation type="submission" date="2007-11" db="EMBL/GenBank/DDBJ databases">
        <authorList>
            <person name="Fulton L."/>
            <person name="Clifton S."/>
            <person name="Fulton B."/>
            <person name="Xu J."/>
            <person name="Minx P."/>
            <person name="Pepin K.H."/>
            <person name="Johnson M."/>
            <person name="Thiruvilangam P."/>
            <person name="Bhonagiri V."/>
            <person name="Nash W.E."/>
            <person name="Mardis E.R."/>
            <person name="Wilson R.K."/>
        </authorList>
    </citation>
    <scope>NUCLEOTIDE SEQUENCE [LARGE SCALE GENOMIC DNA]</scope>
    <source>
        <strain evidence="1">DSM 1402</strain>
    </source>
</reference>
<dbReference type="RefSeq" id="WP_003538332.1">
    <property type="nucleotide sequence ID" value="NZ_CP036346.1"/>
</dbReference>
<evidence type="ECO:0000313" key="2">
    <source>
        <dbReference type="Proteomes" id="UP000005798"/>
    </source>
</evidence>
<gene>
    <name evidence="1" type="ORF">CLORAM_02510</name>
</gene>
<comment type="caution">
    <text evidence="1">The sequence shown here is derived from an EMBL/GenBank/DDBJ whole genome shotgun (WGS) entry which is preliminary data.</text>
</comment>
<dbReference type="EMBL" id="ABFX02000008">
    <property type="protein sequence ID" value="EDS17715.1"/>
    <property type="molecule type" value="Genomic_DNA"/>
</dbReference>
<reference evidence="1" key="2">
    <citation type="submission" date="2014-06" db="EMBL/GenBank/DDBJ databases">
        <title>Draft genome sequence of Clostridium ramosum(DSM 1402).</title>
        <authorList>
            <person name="Sudarsanam P."/>
            <person name="Ley R."/>
            <person name="Guruge J."/>
            <person name="Turnbaugh P.J."/>
            <person name="Mahowald M."/>
            <person name="Liep D."/>
            <person name="Gordon J."/>
        </authorList>
    </citation>
    <scope>NUCLEOTIDE SEQUENCE</scope>
    <source>
        <strain evidence="1">DSM 1402</strain>
    </source>
</reference>
<keyword evidence="2" id="KW-1185">Reference proteome</keyword>
<name>B0N7C7_9FIRM</name>
<dbReference type="HOGENOM" id="CLU_2878981_0_0_9"/>
<proteinExistence type="predicted"/>
<evidence type="ECO:0000313" key="1">
    <source>
        <dbReference type="EMBL" id="EDS17715.1"/>
    </source>
</evidence>
<dbReference type="Proteomes" id="UP000005798">
    <property type="component" value="Unassembled WGS sequence"/>
</dbReference>